<keyword evidence="9" id="KW-0805">Transcription regulation</keyword>
<dbReference type="EMBL" id="CACVKT020002588">
    <property type="protein sequence ID" value="CAC5378752.1"/>
    <property type="molecule type" value="Genomic_DNA"/>
</dbReference>
<evidence type="ECO:0000259" key="16">
    <source>
        <dbReference type="PROSITE" id="PS50014"/>
    </source>
</evidence>
<evidence type="ECO:0000256" key="3">
    <source>
        <dbReference type="ARBA" id="ARBA00022454"/>
    </source>
</evidence>
<protein>
    <submittedName>
        <fullName evidence="20">ZMYND11</fullName>
    </submittedName>
</protein>
<evidence type="ECO:0000256" key="9">
    <source>
        <dbReference type="ARBA" id="ARBA00023015"/>
    </source>
</evidence>
<dbReference type="GO" id="GO:0005694">
    <property type="term" value="C:chromosome"/>
    <property type="evidence" value="ECO:0007669"/>
    <property type="project" value="UniProtKB-SubCell"/>
</dbReference>
<dbReference type="PANTHER" id="PTHR46379">
    <property type="entry name" value="ZINC FINGER MYND DOMAIN-CONTAINING"/>
    <property type="match status" value="1"/>
</dbReference>
<keyword evidence="4" id="KW-0597">Phosphoprotein</keyword>
<evidence type="ECO:0000256" key="1">
    <source>
        <dbReference type="ARBA" id="ARBA00004123"/>
    </source>
</evidence>
<keyword evidence="21" id="KW-1185">Reference proteome</keyword>
<dbReference type="PROSITE" id="PS50812">
    <property type="entry name" value="PWWP"/>
    <property type="match status" value="1"/>
</dbReference>
<keyword evidence="7" id="KW-0862">Zinc</keyword>
<dbReference type="InterPro" id="IPR036427">
    <property type="entry name" value="Bromodomain-like_sf"/>
</dbReference>
<comment type="subcellular location">
    <subcellularLocation>
        <location evidence="2">Chromosome</location>
    </subcellularLocation>
    <subcellularLocation>
        <location evidence="1">Nucleus</location>
    </subcellularLocation>
</comment>
<dbReference type="PROSITE" id="PS50865">
    <property type="entry name" value="ZF_MYND_2"/>
    <property type="match status" value="1"/>
</dbReference>
<dbReference type="InterPro" id="IPR048589">
    <property type="entry name" value="SAMD1-like_WH"/>
</dbReference>
<dbReference type="GO" id="GO:0003714">
    <property type="term" value="F:transcription corepressor activity"/>
    <property type="evidence" value="ECO:0007669"/>
    <property type="project" value="InterPro"/>
</dbReference>
<feature type="compositionally biased region" description="Basic and acidic residues" evidence="15">
    <location>
        <begin position="476"/>
        <end position="485"/>
    </location>
</feature>
<dbReference type="Gene3D" id="3.30.40.10">
    <property type="entry name" value="Zinc/RING finger domain, C3HC4 (zinc finger)"/>
    <property type="match status" value="1"/>
</dbReference>
<dbReference type="InterPro" id="IPR047268">
    <property type="entry name" value="PWWP_BS69"/>
</dbReference>
<evidence type="ECO:0000259" key="19">
    <source>
        <dbReference type="PROSITE" id="PS52014"/>
    </source>
</evidence>
<dbReference type="FunFam" id="6.10.140.2220:FF:000002">
    <property type="entry name" value="Protein kinase C-binding protein 1 isoform C"/>
    <property type="match status" value="1"/>
</dbReference>
<feature type="domain" description="PWWP" evidence="17">
    <location>
        <begin position="297"/>
        <end position="348"/>
    </location>
</feature>
<gene>
    <name evidence="20" type="ORF">MCOR_14898</name>
</gene>
<dbReference type="SUPFAM" id="SSF57903">
    <property type="entry name" value="FYVE/PHD zinc finger"/>
    <property type="match status" value="1"/>
</dbReference>
<dbReference type="SUPFAM" id="SSF47370">
    <property type="entry name" value="Bromodomain"/>
    <property type="match status" value="1"/>
</dbReference>
<dbReference type="InterPro" id="IPR013083">
    <property type="entry name" value="Znf_RING/FYVE/PHD"/>
</dbReference>
<proteinExistence type="predicted"/>
<evidence type="ECO:0000256" key="14">
    <source>
        <dbReference type="PROSITE-ProRule" id="PRU00134"/>
    </source>
</evidence>
<dbReference type="OrthoDB" id="6272564at2759"/>
<evidence type="ECO:0000256" key="5">
    <source>
        <dbReference type="ARBA" id="ARBA00022723"/>
    </source>
</evidence>
<dbReference type="CDD" id="cd20159">
    <property type="entry name" value="PWWP_BS69"/>
    <property type="match status" value="1"/>
</dbReference>
<name>A0A6J8B4F9_MYTCO</name>
<dbReference type="AlphaFoldDB" id="A0A6J8B4F9"/>
<reference evidence="20 21" key="1">
    <citation type="submission" date="2020-06" db="EMBL/GenBank/DDBJ databases">
        <authorList>
            <person name="Li R."/>
            <person name="Bekaert M."/>
        </authorList>
    </citation>
    <scope>NUCLEOTIDE SEQUENCE [LARGE SCALE GENOMIC DNA]</scope>
    <source>
        <strain evidence="21">wild</strain>
    </source>
</reference>
<dbReference type="InterPro" id="IPR057053">
    <property type="entry name" value="MYND_ZMYND11_ZMYD8"/>
</dbReference>
<dbReference type="Pfam" id="PF23461">
    <property type="entry name" value="ZMYND11_CC"/>
    <property type="match status" value="1"/>
</dbReference>
<evidence type="ECO:0000313" key="21">
    <source>
        <dbReference type="Proteomes" id="UP000507470"/>
    </source>
</evidence>
<evidence type="ECO:0000256" key="8">
    <source>
        <dbReference type="ARBA" id="ARBA00022853"/>
    </source>
</evidence>
<feature type="compositionally biased region" description="Acidic residues" evidence="15">
    <location>
        <begin position="423"/>
        <end position="444"/>
    </location>
</feature>
<keyword evidence="8" id="KW-0156">Chromatin regulator</keyword>
<dbReference type="InterPro" id="IPR001487">
    <property type="entry name" value="Bromodomain"/>
</dbReference>
<dbReference type="InterPro" id="IPR047269">
    <property type="entry name" value="ZMY11"/>
</dbReference>
<dbReference type="GO" id="GO:0140006">
    <property type="term" value="F:histone H3 reader activity"/>
    <property type="evidence" value="ECO:0007669"/>
    <property type="project" value="UniProtKB-ARBA"/>
</dbReference>
<feature type="domain" description="SAMD1-like winged helix (WH)" evidence="19">
    <location>
        <begin position="25"/>
        <end position="101"/>
    </location>
</feature>
<dbReference type="InterPro" id="IPR057054">
    <property type="entry name" value="ZMYND11_CC"/>
</dbReference>
<evidence type="ECO:0000256" key="6">
    <source>
        <dbReference type="ARBA" id="ARBA00022771"/>
    </source>
</evidence>
<keyword evidence="3" id="KW-0158">Chromosome</keyword>
<feature type="domain" description="MYND-type" evidence="18">
    <location>
        <begin position="653"/>
        <end position="688"/>
    </location>
</feature>
<dbReference type="SMART" id="SM00297">
    <property type="entry name" value="BROMO"/>
    <property type="match status" value="1"/>
</dbReference>
<feature type="domain" description="Bromo" evidence="16">
    <location>
        <begin position="212"/>
        <end position="249"/>
    </location>
</feature>
<evidence type="ECO:0000256" key="13">
    <source>
        <dbReference type="PROSITE-ProRule" id="PRU00035"/>
    </source>
</evidence>
<accession>A0A6J8B4F9</accession>
<dbReference type="PANTHER" id="PTHR46379:SF1">
    <property type="entry name" value="ZINC FINGER MYND DOMAIN-CONTAINING PROTEIN 11"/>
    <property type="match status" value="1"/>
</dbReference>
<keyword evidence="12" id="KW-0539">Nucleus</keyword>
<dbReference type="PROSITE" id="PS50014">
    <property type="entry name" value="BROMODOMAIN_2"/>
    <property type="match status" value="1"/>
</dbReference>
<evidence type="ECO:0000259" key="18">
    <source>
        <dbReference type="PROSITE" id="PS50865"/>
    </source>
</evidence>
<dbReference type="GO" id="GO:0034243">
    <property type="term" value="P:regulation of transcription elongation by RNA polymerase II"/>
    <property type="evidence" value="ECO:0007669"/>
    <property type="project" value="InterPro"/>
</dbReference>
<dbReference type="Gene3D" id="2.30.30.140">
    <property type="match status" value="1"/>
</dbReference>
<dbReference type="PROSITE" id="PS01360">
    <property type="entry name" value="ZF_MYND_1"/>
    <property type="match status" value="1"/>
</dbReference>
<dbReference type="Proteomes" id="UP000507470">
    <property type="component" value="Unassembled WGS sequence"/>
</dbReference>
<keyword evidence="10 13" id="KW-0103">Bromodomain</keyword>
<evidence type="ECO:0000256" key="12">
    <source>
        <dbReference type="ARBA" id="ARBA00023242"/>
    </source>
</evidence>
<sequence length="692" mass="80560">MQTNFDTIFSKLVNNPSLKMVRPVKRRHSSVVKAKALVHAIRYIRQQKQIPNLDRIQKYMTRVYDTKPSETEKQLQYTCKDGLIISYTTLGKKGNKTGIEQEGYRIPDEGEIMKGDHDWYCFGCHNVGEVLPCSDCWRVFHPSCTKEEWTGPTFTCTICRAGRVRKLKRKMLNTLLSYTVMRMKEKTRELHKIGHREEEVNYSEFFVFKHSDLNTIENKVNNHKYRSLEEFLADTQLIYHNTHLIYGDEYKGGIAELARIMAKDCEHEVEEIKQCRSCYYLSNAKPDNWFCQPCDPPHELVYAKLKGYSYWPAKIIRRLGDRCDVRFFGGFHQRSLLPKESIKPVDTNIQKLVTKRTAGMLNIQKLVTKRTAGTFSIQKLVTKRTVGTFNIQKLVTKRTAGFNKACDELKRYQENLANLPSQNDDEDDDKEESEASNEKEEIESEASKEKDDPYDFDSEMAANNETVSEKEESDGEAVKEKKDDTVENSALEVSSTSSPPKKRPCLKVNSAEDIVTSSEDKVQAVPKVPTVAVATQTIKKSIKQQHSQTDSSNKCNCEEKYNKKMKDYQDKIEKEHEANTDKALKELSDRLLKDFEEDKQQAVSRATSSMVREIEKTKRQTEEKCKTEILDEMKKLQQKHKEAISQTKKKQWCYNCEEEAMYHCCWNTSYCSVKCQQEHWHKEHKRVCRRKR</sequence>
<feature type="compositionally biased region" description="Polar residues" evidence="15">
    <location>
        <begin position="487"/>
        <end position="499"/>
    </location>
</feature>
<keyword evidence="5" id="KW-0479">Metal-binding</keyword>
<evidence type="ECO:0000259" key="17">
    <source>
        <dbReference type="PROSITE" id="PS50812"/>
    </source>
</evidence>
<dbReference type="Pfam" id="PF00439">
    <property type="entry name" value="Bromodomain"/>
    <property type="match status" value="1"/>
</dbReference>
<dbReference type="InterPro" id="IPR000313">
    <property type="entry name" value="PWWP_dom"/>
</dbReference>
<dbReference type="SMART" id="SM00293">
    <property type="entry name" value="PWWP"/>
    <property type="match status" value="1"/>
</dbReference>
<dbReference type="GO" id="GO:0005634">
    <property type="term" value="C:nucleus"/>
    <property type="evidence" value="ECO:0007669"/>
    <property type="project" value="UniProtKB-SubCell"/>
</dbReference>
<keyword evidence="6 14" id="KW-0863">Zinc-finger</keyword>
<dbReference type="InterPro" id="IPR011011">
    <property type="entry name" value="Znf_FYVE_PHD"/>
</dbReference>
<evidence type="ECO:0000256" key="11">
    <source>
        <dbReference type="ARBA" id="ARBA00023163"/>
    </source>
</evidence>
<evidence type="ECO:0000256" key="4">
    <source>
        <dbReference type="ARBA" id="ARBA00022553"/>
    </source>
</evidence>
<dbReference type="Pfam" id="PF24324">
    <property type="entry name" value="MYND_ZMYND11_ZMYD8"/>
    <property type="match status" value="1"/>
</dbReference>
<dbReference type="InterPro" id="IPR002893">
    <property type="entry name" value="Znf_MYND"/>
</dbReference>
<evidence type="ECO:0000256" key="15">
    <source>
        <dbReference type="SAM" id="MobiDB-lite"/>
    </source>
</evidence>
<organism evidence="20 21">
    <name type="scientific">Mytilus coruscus</name>
    <name type="common">Sea mussel</name>
    <dbReference type="NCBI Taxonomy" id="42192"/>
    <lineage>
        <taxon>Eukaryota</taxon>
        <taxon>Metazoa</taxon>
        <taxon>Spiralia</taxon>
        <taxon>Lophotrochozoa</taxon>
        <taxon>Mollusca</taxon>
        <taxon>Bivalvia</taxon>
        <taxon>Autobranchia</taxon>
        <taxon>Pteriomorphia</taxon>
        <taxon>Mytilida</taxon>
        <taxon>Mytiloidea</taxon>
        <taxon>Mytilidae</taxon>
        <taxon>Mytilinae</taxon>
        <taxon>Mytilus</taxon>
    </lineage>
</organism>
<dbReference type="CDD" id="cd15537">
    <property type="entry name" value="PHD_BS69"/>
    <property type="match status" value="1"/>
</dbReference>
<dbReference type="Gene3D" id="6.10.140.2220">
    <property type="match status" value="1"/>
</dbReference>
<dbReference type="Gene3D" id="1.20.920.10">
    <property type="entry name" value="Bromodomain-like"/>
    <property type="match status" value="1"/>
</dbReference>
<dbReference type="GO" id="GO:0003677">
    <property type="term" value="F:DNA binding"/>
    <property type="evidence" value="ECO:0007669"/>
    <property type="project" value="InterPro"/>
</dbReference>
<evidence type="ECO:0000256" key="2">
    <source>
        <dbReference type="ARBA" id="ARBA00004286"/>
    </source>
</evidence>
<evidence type="ECO:0000313" key="20">
    <source>
        <dbReference type="EMBL" id="CAC5378752.1"/>
    </source>
</evidence>
<dbReference type="Pfam" id="PF21524">
    <property type="entry name" value="SAMD1_WH"/>
    <property type="match status" value="1"/>
</dbReference>
<dbReference type="GO" id="GO:0009966">
    <property type="term" value="P:regulation of signal transduction"/>
    <property type="evidence" value="ECO:0007669"/>
    <property type="project" value="TreeGrafter"/>
</dbReference>
<dbReference type="GO" id="GO:0008270">
    <property type="term" value="F:zinc ion binding"/>
    <property type="evidence" value="ECO:0007669"/>
    <property type="project" value="UniProtKB-KW"/>
</dbReference>
<dbReference type="SUPFAM" id="SSF63748">
    <property type="entry name" value="Tudor/PWWP/MBT"/>
    <property type="match status" value="1"/>
</dbReference>
<dbReference type="PROSITE" id="PS52014">
    <property type="entry name" value="SAMD1_WH"/>
    <property type="match status" value="1"/>
</dbReference>
<evidence type="ECO:0000256" key="10">
    <source>
        <dbReference type="ARBA" id="ARBA00023117"/>
    </source>
</evidence>
<keyword evidence="11" id="KW-0804">Transcription</keyword>
<feature type="region of interest" description="Disordered" evidence="15">
    <location>
        <begin position="416"/>
        <end position="505"/>
    </location>
</feature>
<dbReference type="SUPFAM" id="SSF144232">
    <property type="entry name" value="HIT/MYND zinc finger-like"/>
    <property type="match status" value="1"/>
</dbReference>
<evidence type="ECO:0000256" key="7">
    <source>
        <dbReference type="ARBA" id="ARBA00022833"/>
    </source>
</evidence>